<dbReference type="PANTHER" id="PTHR33085:SF128">
    <property type="entry name" value="DUF1618 DOMAIN-CONTAINING PROTEIN"/>
    <property type="match status" value="1"/>
</dbReference>
<comment type="caution">
    <text evidence="2">The sequence shown here is derived from an EMBL/GenBank/DDBJ whole genome shotgun (WGS) entry which is preliminary data.</text>
</comment>
<dbReference type="SUPFAM" id="SSF50965">
    <property type="entry name" value="Galactose oxidase, central domain"/>
    <property type="match status" value="1"/>
</dbReference>
<dbReference type="EMBL" id="CM027685">
    <property type="protein sequence ID" value="KAG0527337.1"/>
    <property type="molecule type" value="Genomic_DNA"/>
</dbReference>
<reference evidence="2" key="2">
    <citation type="submission" date="2020-10" db="EMBL/GenBank/DDBJ databases">
        <authorList>
            <person name="Cooper E.A."/>
            <person name="Brenton Z.W."/>
            <person name="Flinn B.S."/>
            <person name="Jenkins J."/>
            <person name="Shu S."/>
            <person name="Flowers D."/>
            <person name="Luo F."/>
            <person name="Wang Y."/>
            <person name="Xia P."/>
            <person name="Barry K."/>
            <person name="Daum C."/>
            <person name="Lipzen A."/>
            <person name="Yoshinaga Y."/>
            <person name="Schmutz J."/>
            <person name="Saski C."/>
            <person name="Vermerris W."/>
            <person name="Kresovich S."/>
        </authorList>
    </citation>
    <scope>NUCLEOTIDE SEQUENCE</scope>
</reference>
<sequence length="379" mass="42403">MAKRRRDHRPSDLSDSSSTSKRAFSGRCSACTAPLPAKRPAAQPRKKYLHLVVNDWDRGYSIYRADEDCFSSDADVDAYPDAPRPAAASQRLLVRMVAQHAYSQCFAAHGSKILAMYPAQSSPGIPAFDTEALAMTVCPSPMSRGECGTNKYLYASAGGRLWAFVYPFVEVLEPEPPATKESWSWASVESMPPFHSLCVTSYAVHPDGRTIFVSVGRRMINPGTFTFDVESLEWTYVGDWTLPFKGQAYYDHELDAWVGLCNRKEGIGHVCSSDVPPATGCATMPVWKLGVEVFFDTSSERHLGATLVYMDNSRFCLVESRMAKDGDFYPRLVKMTSFMLKYGKEGELRVAGRRTYASMDYQLPHKHIDRCLDPIAFWV</sequence>
<dbReference type="EMBL" id="CM027685">
    <property type="protein sequence ID" value="KAG0527339.1"/>
    <property type="molecule type" value="Genomic_DNA"/>
</dbReference>
<feature type="region of interest" description="Disordered" evidence="1">
    <location>
        <begin position="1"/>
        <end position="27"/>
    </location>
</feature>
<protein>
    <submittedName>
        <fullName evidence="2">Uncharacterized protein</fullName>
    </submittedName>
</protein>
<reference evidence="2" key="1">
    <citation type="journal article" date="2019" name="BMC Genomics">
        <title>A new reference genome for Sorghum bicolor reveals high levels of sequence similarity between sweet and grain genotypes: implications for the genetics of sugar metabolism.</title>
        <authorList>
            <person name="Cooper E.A."/>
            <person name="Brenton Z.W."/>
            <person name="Flinn B.S."/>
            <person name="Jenkins J."/>
            <person name="Shu S."/>
            <person name="Flowers D."/>
            <person name="Luo F."/>
            <person name="Wang Y."/>
            <person name="Xia P."/>
            <person name="Barry K."/>
            <person name="Daum C."/>
            <person name="Lipzen A."/>
            <person name="Yoshinaga Y."/>
            <person name="Schmutz J."/>
            <person name="Saski C."/>
            <person name="Vermerris W."/>
            <person name="Kresovich S."/>
        </authorList>
    </citation>
    <scope>NUCLEOTIDE SEQUENCE</scope>
</reference>
<dbReference type="Gramene" id="EES11385">
    <property type="protein sequence ID" value="EES11385"/>
    <property type="gene ID" value="SORBI_3006G206100"/>
</dbReference>
<feature type="compositionally biased region" description="Low complexity" evidence="1">
    <location>
        <begin position="13"/>
        <end position="22"/>
    </location>
</feature>
<accession>A0A921UCV7</accession>
<dbReference type="InterPro" id="IPR012871">
    <property type="entry name" value="DUF1668_ORYSA"/>
</dbReference>
<dbReference type="PANTHER" id="PTHR33085">
    <property type="entry name" value="OS12G0113100 PROTEIN-RELATED"/>
    <property type="match status" value="1"/>
</dbReference>
<evidence type="ECO:0000313" key="4">
    <source>
        <dbReference type="Proteomes" id="UP000807115"/>
    </source>
</evidence>
<gene>
    <name evidence="2" type="ORF">BDA96_06G225200</name>
    <name evidence="3" type="ORF">BDA96_06G225400</name>
</gene>
<dbReference type="InterPro" id="IPR011043">
    <property type="entry name" value="Gal_Oxase/kelch_b-propeller"/>
</dbReference>
<evidence type="ECO:0000313" key="2">
    <source>
        <dbReference type="EMBL" id="KAG0527337.1"/>
    </source>
</evidence>
<proteinExistence type="predicted"/>
<dbReference type="Proteomes" id="UP000807115">
    <property type="component" value="Chromosome 6"/>
</dbReference>
<dbReference type="AlphaFoldDB" id="A0A921UCV7"/>
<name>A0A921UCV7_SORBI</name>
<evidence type="ECO:0000256" key="1">
    <source>
        <dbReference type="SAM" id="MobiDB-lite"/>
    </source>
</evidence>
<dbReference type="Gramene" id="KXG27054">
    <property type="protein sequence ID" value="KXG27054"/>
    <property type="gene ID" value="SORBI_3006G206400"/>
</dbReference>
<dbReference type="Pfam" id="PF07893">
    <property type="entry name" value="DUF1668"/>
    <property type="match status" value="1"/>
</dbReference>
<organism evidence="2 4">
    <name type="scientific">Sorghum bicolor</name>
    <name type="common">Sorghum</name>
    <name type="synonym">Sorghum vulgare</name>
    <dbReference type="NCBI Taxonomy" id="4558"/>
    <lineage>
        <taxon>Eukaryota</taxon>
        <taxon>Viridiplantae</taxon>
        <taxon>Streptophyta</taxon>
        <taxon>Embryophyta</taxon>
        <taxon>Tracheophyta</taxon>
        <taxon>Spermatophyta</taxon>
        <taxon>Magnoliopsida</taxon>
        <taxon>Liliopsida</taxon>
        <taxon>Poales</taxon>
        <taxon>Poaceae</taxon>
        <taxon>PACMAD clade</taxon>
        <taxon>Panicoideae</taxon>
        <taxon>Andropogonodae</taxon>
        <taxon>Andropogoneae</taxon>
        <taxon>Sorghinae</taxon>
        <taxon>Sorghum</taxon>
    </lineage>
</organism>
<dbReference type="OMA" id="NEICSTP"/>
<evidence type="ECO:0000313" key="3">
    <source>
        <dbReference type="EMBL" id="KAG0527339.1"/>
    </source>
</evidence>